<accession>A0ABD3SG58</accession>
<name>A0ABD3SG58_9STRA</name>
<evidence type="ECO:0000313" key="3">
    <source>
        <dbReference type="Proteomes" id="UP001530377"/>
    </source>
</evidence>
<evidence type="ECO:0000256" key="1">
    <source>
        <dbReference type="SAM" id="MobiDB-lite"/>
    </source>
</evidence>
<evidence type="ECO:0008006" key="4">
    <source>
        <dbReference type="Google" id="ProtNLM"/>
    </source>
</evidence>
<dbReference type="EMBL" id="JALLPB020000038">
    <property type="protein sequence ID" value="KAL3823422.1"/>
    <property type="molecule type" value="Genomic_DNA"/>
</dbReference>
<feature type="region of interest" description="Disordered" evidence="1">
    <location>
        <begin position="660"/>
        <end position="680"/>
    </location>
</feature>
<feature type="compositionally biased region" description="Acidic residues" evidence="1">
    <location>
        <begin position="665"/>
        <end position="676"/>
    </location>
</feature>
<dbReference type="Proteomes" id="UP001530377">
    <property type="component" value="Unassembled WGS sequence"/>
</dbReference>
<organism evidence="2 3">
    <name type="scientific">Cyclostephanos tholiformis</name>
    <dbReference type="NCBI Taxonomy" id="382380"/>
    <lineage>
        <taxon>Eukaryota</taxon>
        <taxon>Sar</taxon>
        <taxon>Stramenopiles</taxon>
        <taxon>Ochrophyta</taxon>
        <taxon>Bacillariophyta</taxon>
        <taxon>Coscinodiscophyceae</taxon>
        <taxon>Thalassiosirophycidae</taxon>
        <taxon>Stephanodiscales</taxon>
        <taxon>Stephanodiscaceae</taxon>
        <taxon>Cyclostephanos</taxon>
    </lineage>
</organism>
<reference evidence="2 3" key="1">
    <citation type="submission" date="2024-10" db="EMBL/GenBank/DDBJ databases">
        <title>Updated reference genomes for cyclostephanoid diatoms.</title>
        <authorList>
            <person name="Roberts W.R."/>
            <person name="Alverson A.J."/>
        </authorList>
    </citation>
    <scope>NUCLEOTIDE SEQUENCE [LARGE SCALE GENOMIC DNA]</scope>
    <source>
        <strain evidence="2 3">AJA228-03</strain>
    </source>
</reference>
<dbReference type="InterPro" id="IPR027417">
    <property type="entry name" value="P-loop_NTPase"/>
</dbReference>
<gene>
    <name evidence="2" type="ORF">ACHAXA_004297</name>
</gene>
<feature type="region of interest" description="Disordered" evidence="1">
    <location>
        <begin position="1269"/>
        <end position="1292"/>
    </location>
</feature>
<protein>
    <recommendedName>
        <fullName evidence="4">Sulfotransferase domain-containing protein</fullName>
    </recommendedName>
</protein>
<feature type="region of interest" description="Disordered" evidence="1">
    <location>
        <begin position="586"/>
        <end position="622"/>
    </location>
</feature>
<dbReference type="InterPro" id="IPR053259">
    <property type="entry name" value="Golvesin-related_Golgi"/>
</dbReference>
<sequence length="1330" mass="150319">MDLPVLLDICTVADLPTFDHHCLRGQETSLMLPKEPLIIGGVVLSKFLRVTLYLFAIAGANYVMRDGGPTAPTKSDDALFELGMLFVRPGHDASAASSSSAKNVAVVIGDVHGSCCLFSVHGDRRRENDIGFPRTRTIHDLSQYYLGIFQRRHYYGNYLWYSLPNNRQLSGQVAKQREFGDHKLPSTYFRYRVWRGGKTAAKNTAYQTMMDHPHHSRHEKNRRRPRWKSCSETVVTDDQSSYSYATSAASSIWTARTDATSIWTARTDDSDGESHDIGVGNGSGARKSNRTVIVGLVMALCLLNIIEVDIVVDNAGGVGRRSLLSTLYLAGPSTLLPWAQHHLVDVMERPDPVAETALFWHIPKSGGTTAKRLYQCMGQTLAHRVGADPKYGHDQKDEVVVFEPHDGKDWKVVNVDTTIKSGIIRAKKIGLVQSHTTDIIFTMEPNFAGRELYDEENRGRFLALFRHPVDRALSMFFYLQTATWERTYRPEWANMTVLEWANLPNAESDYMVRKLVGKSFGMEADETDLIIAKELVRQRFIVGLMGEMNESIRRFNIVLGVDEGSERSQKCMVEFGLVKPKEDTTSVVVEDKKPSEEGGKEKVKDMVGATDKKNSNSHPKFEEGSLEYEAVAARNRLDMLLYKYVESLFKAQKEIVDSFQNDPAEPQEEVQDISEPPDERNLALLPPGSVVESASHSSPRDILSHLADVNSPVRGRNFETPFFWHVPKSGGSTLQRLYWCMGSTIANEVGVNPKFGIEHGAKSDIVAFSPWKDHGNPGKVINVDVCSHEGILEAKNRGFLTSRFQPKVDFVSTSEFQFASMMLFSPDHKARLFALFRHPIEGAVSKFFYLQKATWEPTYNERWSTMSLEEWASQDRGDNNWMVRNLIGKSSRMELTKDDYELAKEIIRTKFVVGLMDKFEESIHRFNILLGIDESDPQNDDCIEKFSSNEGDENAARNKNKIVKKNQFNSYSHPKAEKGSEVWVSLSKVHMYDIMLYNHVVGLFKEQEEMFLSKASPLWASQNLVDVTERPNPSMETVLFWHIPKSGGTTAKRMYECLGQTLALGADPRFGHDKDEEIVVFQPFETTPEIKFVNVDTTTQKGILRAAELGLVASGKADMIFTSDINFAADHLFDSDHRARIFALFRNPVDRSVSKFYYLQTATWERTYRPEWQGMSILEWAAKYNADENFIVKKIAGKKLSEVADITDLVTAKEIIRRHFIVGLMNEMEESLRRFNIFLGLDYSGEQGQICKEQFFGSSNNELEVSSDVGAHKGTSAGPNDNKNSNPHPKVAEGSREYNILAERNALDMILFNFITLLYAEQKSLIDSYA</sequence>
<feature type="compositionally biased region" description="Polar residues" evidence="1">
    <location>
        <begin position="1277"/>
        <end position="1287"/>
    </location>
</feature>
<dbReference type="SUPFAM" id="SSF52540">
    <property type="entry name" value="P-loop containing nucleoside triphosphate hydrolases"/>
    <property type="match status" value="1"/>
</dbReference>
<dbReference type="PANTHER" id="PTHR32301">
    <property type="entry name" value="COUNTIN RECEPTOR CNR3-RELATED"/>
    <property type="match status" value="1"/>
</dbReference>
<proteinExistence type="predicted"/>
<evidence type="ECO:0000313" key="2">
    <source>
        <dbReference type="EMBL" id="KAL3823422.1"/>
    </source>
</evidence>
<dbReference type="PANTHER" id="PTHR32301:SF6">
    <property type="entry name" value="GOLVESIN-RELATED"/>
    <property type="match status" value="1"/>
</dbReference>
<comment type="caution">
    <text evidence="2">The sequence shown here is derived from an EMBL/GenBank/DDBJ whole genome shotgun (WGS) entry which is preliminary data.</text>
</comment>
<keyword evidence="3" id="KW-1185">Reference proteome</keyword>
<dbReference type="Gene3D" id="3.40.50.300">
    <property type="entry name" value="P-loop containing nucleotide triphosphate hydrolases"/>
    <property type="match status" value="3"/>
</dbReference>